<dbReference type="InterPro" id="IPR000515">
    <property type="entry name" value="MetI-like"/>
</dbReference>
<dbReference type="PANTHER" id="PTHR30193">
    <property type="entry name" value="ABC TRANSPORTER PERMEASE PROTEIN"/>
    <property type="match status" value="1"/>
</dbReference>
<dbReference type="Proteomes" id="UP001321047">
    <property type="component" value="Unassembled WGS sequence"/>
</dbReference>
<keyword evidence="3" id="KW-1003">Cell membrane</keyword>
<evidence type="ECO:0000256" key="7">
    <source>
        <dbReference type="RuleBase" id="RU363032"/>
    </source>
</evidence>
<dbReference type="AlphaFoldDB" id="A0AAP3E7W7"/>
<accession>A0AAP3E7W7</accession>
<feature type="domain" description="ABC transmembrane type-1" evidence="8">
    <location>
        <begin position="89"/>
        <end position="305"/>
    </location>
</feature>
<evidence type="ECO:0000256" key="2">
    <source>
        <dbReference type="ARBA" id="ARBA00022448"/>
    </source>
</evidence>
<keyword evidence="10" id="KW-1185">Reference proteome</keyword>
<feature type="transmembrane region" description="Helical" evidence="7">
    <location>
        <begin position="93"/>
        <end position="114"/>
    </location>
</feature>
<comment type="subcellular location">
    <subcellularLocation>
        <location evidence="1 7">Cell membrane</location>
        <topology evidence="1 7">Multi-pass membrane protein</topology>
    </subcellularLocation>
</comment>
<evidence type="ECO:0000259" key="8">
    <source>
        <dbReference type="PROSITE" id="PS50928"/>
    </source>
</evidence>
<dbReference type="GO" id="GO:0055085">
    <property type="term" value="P:transmembrane transport"/>
    <property type="evidence" value="ECO:0007669"/>
    <property type="project" value="InterPro"/>
</dbReference>
<dbReference type="InterPro" id="IPR035906">
    <property type="entry name" value="MetI-like_sf"/>
</dbReference>
<dbReference type="GO" id="GO:0005886">
    <property type="term" value="C:plasma membrane"/>
    <property type="evidence" value="ECO:0007669"/>
    <property type="project" value="UniProtKB-SubCell"/>
</dbReference>
<evidence type="ECO:0000256" key="4">
    <source>
        <dbReference type="ARBA" id="ARBA00022692"/>
    </source>
</evidence>
<evidence type="ECO:0000256" key="3">
    <source>
        <dbReference type="ARBA" id="ARBA00022475"/>
    </source>
</evidence>
<keyword evidence="4 7" id="KW-0812">Transmembrane</keyword>
<evidence type="ECO:0000256" key="6">
    <source>
        <dbReference type="ARBA" id="ARBA00023136"/>
    </source>
</evidence>
<keyword evidence="6 7" id="KW-0472">Membrane</keyword>
<feature type="transmembrane region" description="Helical" evidence="7">
    <location>
        <begin position="178"/>
        <end position="199"/>
    </location>
</feature>
<proteinExistence type="inferred from homology"/>
<protein>
    <submittedName>
        <fullName evidence="9">Sugar ABC transporter permease</fullName>
    </submittedName>
</protein>
<feature type="transmembrane region" description="Helical" evidence="7">
    <location>
        <begin position="31"/>
        <end position="54"/>
    </location>
</feature>
<keyword evidence="2 7" id="KW-0813">Transport</keyword>
<gene>
    <name evidence="9" type="ORF">OB919_15445</name>
</gene>
<comment type="similarity">
    <text evidence="7">Belongs to the binding-protein-dependent transport system permease family.</text>
</comment>
<evidence type="ECO:0000313" key="9">
    <source>
        <dbReference type="EMBL" id="MCU4753357.1"/>
    </source>
</evidence>
<evidence type="ECO:0000256" key="5">
    <source>
        <dbReference type="ARBA" id="ARBA00022989"/>
    </source>
</evidence>
<name>A0AAP3E7W7_9EURY</name>
<feature type="transmembrane region" description="Helical" evidence="7">
    <location>
        <begin position="231"/>
        <end position="257"/>
    </location>
</feature>
<keyword evidence="5 7" id="KW-1133">Transmembrane helix</keyword>
<comment type="caution">
    <text evidence="9">The sequence shown here is derived from an EMBL/GenBank/DDBJ whole genome shotgun (WGS) entry which is preliminary data.</text>
</comment>
<evidence type="ECO:0000256" key="1">
    <source>
        <dbReference type="ARBA" id="ARBA00004651"/>
    </source>
</evidence>
<feature type="transmembrane region" description="Helical" evidence="7">
    <location>
        <begin position="282"/>
        <end position="306"/>
    </location>
</feature>
<dbReference type="SUPFAM" id="SSF161098">
    <property type="entry name" value="MetI-like"/>
    <property type="match status" value="1"/>
</dbReference>
<sequence length="313" mass="35163">MAADGGTATSTGFRVRDRLDRLRFNETLQAALFWVPPALLMGWFVYGAISWNFVISLTDWSGLGQPDYASLNLEMYWRMLDDRSFIAAARNTVALLVVFTGGALVVGLLLAILVDQDIRFENTFRTIYLLPMSLSFVVTAIFWAWMYNPETGMINVVLRGLGLEVFAMNWMSDPRTKLATIIVALTWQFSGYCMIVYLAGLRAIPDEHYEAAKVDGASTVRMYWRVIIPQLRAATTSAAVVLMVFALKAFDFIFVMYGTTPGPSADILAIMMFREAFARTNWAYGSAIAMVLFLMALAIIAPYIYVQYRRGEL</sequence>
<reference evidence="9 10" key="1">
    <citation type="submission" date="2022-09" db="EMBL/GenBank/DDBJ databases">
        <title>Enrichment on poylsaccharides allowed isolation of novel metabolic and taxonomic groups of Haloarchaea.</title>
        <authorList>
            <person name="Sorokin D.Y."/>
            <person name="Elcheninov A.G."/>
            <person name="Khizhniak T.V."/>
            <person name="Kolganova T.V."/>
            <person name="Kublanov I.V."/>
        </authorList>
    </citation>
    <scope>NUCLEOTIDE SEQUENCE [LARGE SCALE GENOMIC DNA]</scope>
    <source>
        <strain evidence="9 10">AArc-curdl1</strain>
    </source>
</reference>
<organism evidence="9 10">
    <name type="scientific">Natronosalvus hydrolyticus</name>
    <dbReference type="NCBI Taxonomy" id="2979988"/>
    <lineage>
        <taxon>Archaea</taxon>
        <taxon>Methanobacteriati</taxon>
        <taxon>Methanobacteriota</taxon>
        <taxon>Stenosarchaea group</taxon>
        <taxon>Halobacteria</taxon>
        <taxon>Halobacteriales</taxon>
        <taxon>Natrialbaceae</taxon>
        <taxon>Natronosalvus</taxon>
    </lineage>
</organism>
<dbReference type="EMBL" id="JAOPJZ010000016">
    <property type="protein sequence ID" value="MCU4753357.1"/>
    <property type="molecule type" value="Genomic_DNA"/>
</dbReference>
<dbReference type="PROSITE" id="PS50928">
    <property type="entry name" value="ABC_TM1"/>
    <property type="match status" value="1"/>
</dbReference>
<dbReference type="PANTHER" id="PTHR30193:SF42">
    <property type="entry name" value="ABC TRANSPORTER PERMEASE PROTEIN"/>
    <property type="match status" value="1"/>
</dbReference>
<dbReference type="Gene3D" id="1.10.3720.10">
    <property type="entry name" value="MetI-like"/>
    <property type="match status" value="1"/>
</dbReference>
<feature type="transmembrane region" description="Helical" evidence="7">
    <location>
        <begin position="126"/>
        <end position="146"/>
    </location>
</feature>
<dbReference type="Pfam" id="PF00528">
    <property type="entry name" value="BPD_transp_1"/>
    <property type="match status" value="1"/>
</dbReference>
<dbReference type="CDD" id="cd06261">
    <property type="entry name" value="TM_PBP2"/>
    <property type="match status" value="1"/>
</dbReference>
<evidence type="ECO:0000313" key="10">
    <source>
        <dbReference type="Proteomes" id="UP001321047"/>
    </source>
</evidence>
<dbReference type="InterPro" id="IPR051393">
    <property type="entry name" value="ABC_transporter_permease"/>
</dbReference>